<name>A0A517L5S6_9PEZI</name>
<protein>
    <recommendedName>
        <fullName evidence="2">T4 RNA ligase 1-like N-terminal domain-containing protein</fullName>
    </recommendedName>
</protein>
<dbReference type="EMBL" id="CP042189">
    <property type="protein sequence ID" value="QDS70971.1"/>
    <property type="molecule type" value="Genomic_DNA"/>
</dbReference>
<feature type="compositionally biased region" description="Basic residues" evidence="1">
    <location>
        <begin position="1"/>
        <end position="11"/>
    </location>
</feature>
<evidence type="ECO:0000313" key="3">
    <source>
        <dbReference type="EMBL" id="QDS70971.1"/>
    </source>
</evidence>
<accession>A0A517L5S6</accession>
<dbReference type="Proteomes" id="UP000316270">
    <property type="component" value="Chromosome 5"/>
</dbReference>
<feature type="region of interest" description="Disordered" evidence="1">
    <location>
        <begin position="1"/>
        <end position="20"/>
    </location>
</feature>
<keyword evidence="4" id="KW-1185">Reference proteome</keyword>
<proteinExistence type="predicted"/>
<dbReference type="InterPro" id="IPR019039">
    <property type="entry name" value="T4-Rnl1-like_N"/>
</dbReference>
<sequence>MVGHGKRHQNPRKAESERLDQTTFMLKESPFSHLARTNFKSTFLYKCVSLQHRIETSTSRMADSLETTLDSLATTTPSLVKYTTHATLPLKIYNYTSYLQYRKCWTPETLMARGLILEAGTSTIIARPMKTFFNHDAGIHTPPTEDATFTALEKVDGSLGLWFCYRGKWMMATRASFANTQITEGTAMARKLGLDKKCDESKTYCFEIVYPGNKVFVNYDGRRELVLLAVIDTASGYDEPNSALAGIADSLGVRVARSFEVKDGDGIEALMNLDLENEEGVVVRFNENGERVKVKFPKYMELVKAANTEPEVSVSQKVLEQLLKDPTSKAEQILGSLPDEYYDEIRATMADFSRKFDDARIDFDRAIVDNALVPFKEMPKLGKGSLCKWLKLARNGTGSEDLKDRIRVEYALEVVRGQLRSEGKLPKSKKR</sequence>
<dbReference type="AlphaFoldDB" id="A0A517L5S6"/>
<evidence type="ECO:0000313" key="4">
    <source>
        <dbReference type="Proteomes" id="UP000316270"/>
    </source>
</evidence>
<gene>
    <name evidence="3" type="ORF">FKW77_007328</name>
</gene>
<evidence type="ECO:0000259" key="2">
    <source>
        <dbReference type="Pfam" id="PF09511"/>
    </source>
</evidence>
<reference evidence="3 4" key="1">
    <citation type="submission" date="2019-07" db="EMBL/GenBank/DDBJ databases">
        <title>Finished genome of Venturia effusa.</title>
        <authorList>
            <person name="Young C.A."/>
            <person name="Cox M.P."/>
            <person name="Ganley A.R.D."/>
            <person name="David W.J."/>
        </authorList>
    </citation>
    <scope>NUCLEOTIDE SEQUENCE [LARGE SCALE GENOMIC DNA]</scope>
    <source>
        <strain evidence="4">albino</strain>
    </source>
</reference>
<evidence type="ECO:0000256" key="1">
    <source>
        <dbReference type="SAM" id="MobiDB-lite"/>
    </source>
</evidence>
<organism evidence="3 4">
    <name type="scientific">Venturia effusa</name>
    <dbReference type="NCBI Taxonomy" id="50376"/>
    <lineage>
        <taxon>Eukaryota</taxon>
        <taxon>Fungi</taxon>
        <taxon>Dikarya</taxon>
        <taxon>Ascomycota</taxon>
        <taxon>Pezizomycotina</taxon>
        <taxon>Dothideomycetes</taxon>
        <taxon>Pleosporomycetidae</taxon>
        <taxon>Venturiales</taxon>
        <taxon>Venturiaceae</taxon>
        <taxon>Venturia</taxon>
    </lineage>
</organism>
<dbReference type="OrthoDB" id="2104336at2759"/>
<feature type="domain" description="T4 RNA ligase 1-like N-terminal" evidence="2">
    <location>
        <begin position="112"/>
        <end position="299"/>
    </location>
</feature>
<dbReference type="Pfam" id="PF09511">
    <property type="entry name" value="RNA_lig_T4_1"/>
    <property type="match status" value="1"/>
</dbReference>